<dbReference type="AlphaFoldDB" id="A0A4Y8PV71"/>
<protein>
    <submittedName>
        <fullName evidence="1">Uncharacterized protein</fullName>
    </submittedName>
</protein>
<reference evidence="1 2" key="1">
    <citation type="submission" date="2017-03" db="EMBL/GenBank/DDBJ databases">
        <title>Isolation of Levoglucosan Utilizing Bacteria.</title>
        <authorList>
            <person name="Arya A.S."/>
        </authorList>
    </citation>
    <scope>NUCLEOTIDE SEQUENCE [LARGE SCALE GENOMIC DNA]</scope>
    <source>
        <strain evidence="1 2">MEC069</strain>
    </source>
</reference>
<keyword evidence="2" id="KW-1185">Reference proteome</keyword>
<gene>
    <name evidence="1" type="ORF">B5M42_19165</name>
</gene>
<organism evidence="1 2">
    <name type="scientific">Paenibacillus athensensis</name>
    <dbReference type="NCBI Taxonomy" id="1967502"/>
    <lineage>
        <taxon>Bacteria</taxon>
        <taxon>Bacillati</taxon>
        <taxon>Bacillota</taxon>
        <taxon>Bacilli</taxon>
        <taxon>Bacillales</taxon>
        <taxon>Paenibacillaceae</taxon>
        <taxon>Paenibacillus</taxon>
    </lineage>
</organism>
<sequence length="99" mass="11670">MKILAFLLLERSISQFRLELTNALITNDIDSHKVNNFPYDEVVKAGLKQNSDYWAELALKWFIDEPFESMEVIELLRGALHSTWASQRLRHRIKKLLLK</sequence>
<comment type="caution">
    <text evidence="1">The sequence shown here is derived from an EMBL/GenBank/DDBJ whole genome shotgun (WGS) entry which is preliminary data.</text>
</comment>
<dbReference type="EMBL" id="MYFO01000031">
    <property type="protein sequence ID" value="TFE84827.1"/>
    <property type="molecule type" value="Genomic_DNA"/>
</dbReference>
<dbReference type="Proteomes" id="UP000298246">
    <property type="component" value="Unassembled WGS sequence"/>
</dbReference>
<proteinExistence type="predicted"/>
<name>A0A4Y8PV71_9BACL</name>
<evidence type="ECO:0000313" key="2">
    <source>
        <dbReference type="Proteomes" id="UP000298246"/>
    </source>
</evidence>
<accession>A0A4Y8PV71</accession>
<evidence type="ECO:0000313" key="1">
    <source>
        <dbReference type="EMBL" id="TFE84827.1"/>
    </source>
</evidence>